<feature type="signal peptide" evidence="1">
    <location>
        <begin position="1"/>
        <end position="24"/>
    </location>
</feature>
<dbReference type="Gene3D" id="3.40.50.1110">
    <property type="entry name" value="SGNH hydrolase"/>
    <property type="match status" value="1"/>
</dbReference>
<keyword evidence="4" id="KW-1185">Reference proteome</keyword>
<proteinExistence type="predicted"/>
<feature type="chain" id="PRO_5046730003" evidence="1">
    <location>
        <begin position="25"/>
        <end position="309"/>
    </location>
</feature>
<dbReference type="EMBL" id="BAABKZ010000002">
    <property type="protein sequence ID" value="GAA5092197.1"/>
    <property type="molecule type" value="Genomic_DNA"/>
</dbReference>
<dbReference type="SUPFAM" id="SSF52266">
    <property type="entry name" value="SGNH hydrolase"/>
    <property type="match status" value="1"/>
</dbReference>
<evidence type="ECO:0000256" key="1">
    <source>
        <dbReference type="SAM" id="SignalP"/>
    </source>
</evidence>
<dbReference type="Pfam" id="PF13472">
    <property type="entry name" value="Lipase_GDSL_2"/>
    <property type="match status" value="1"/>
</dbReference>
<comment type="caution">
    <text evidence="3">The sequence shown here is derived from an EMBL/GenBank/DDBJ whole genome shotgun (WGS) entry which is preliminary data.</text>
</comment>
<name>A0ABP9MAY6_9MICO</name>
<dbReference type="CDD" id="cd01823">
    <property type="entry name" value="SEST_like"/>
    <property type="match status" value="1"/>
</dbReference>
<keyword evidence="1" id="KW-0732">Signal</keyword>
<gene>
    <name evidence="3" type="ORF">GCM10025760_20500</name>
</gene>
<dbReference type="Proteomes" id="UP001501407">
    <property type="component" value="Unassembled WGS sequence"/>
</dbReference>
<feature type="domain" description="SGNH hydrolase-type esterase" evidence="2">
    <location>
        <begin position="41"/>
        <end position="290"/>
    </location>
</feature>
<dbReference type="RefSeq" id="WP_194414781.1">
    <property type="nucleotide sequence ID" value="NZ_BAABKZ010000002.1"/>
</dbReference>
<sequence length="309" mass="31813">MKAHHVVTAATLALSLAMSGAAVASADTPAGGVAPGDSYVALGSSYAANGATAGDFLCGRSPDNYAHLVAAHFGLILTDATCSGATIDNIVDTPQVHYTGARIPPQIDAVQPGTDLVTVTIGGNDVSYISTIFRRSCAADRSPFDALAAPPALRAAIEGALCSGTVDSAAIQTALDGLTDELTNMVDAIRVRAPHARIVFVDYLTVLPQSGKPCVGVPLAKDDQKHILDIARQLQLATKHSAQRTGTELIELSKASRSHDACSDDPWVKGWDVSGTVTGNAGPYHPNAEGVLAAARLLIEQLGSGRPSD</sequence>
<accession>A0ABP9MAY6</accession>
<organism evidence="3 4">
    <name type="scientific">Microbacterium yannicii</name>
    <dbReference type="NCBI Taxonomy" id="671622"/>
    <lineage>
        <taxon>Bacteria</taxon>
        <taxon>Bacillati</taxon>
        <taxon>Actinomycetota</taxon>
        <taxon>Actinomycetes</taxon>
        <taxon>Micrococcales</taxon>
        <taxon>Microbacteriaceae</taxon>
        <taxon>Microbacterium</taxon>
    </lineage>
</organism>
<dbReference type="PANTHER" id="PTHR37981:SF1">
    <property type="entry name" value="SGNH HYDROLASE-TYPE ESTERASE DOMAIN-CONTAINING PROTEIN"/>
    <property type="match status" value="1"/>
</dbReference>
<evidence type="ECO:0000313" key="3">
    <source>
        <dbReference type="EMBL" id="GAA5092197.1"/>
    </source>
</evidence>
<dbReference type="InterPro" id="IPR013830">
    <property type="entry name" value="SGNH_hydro"/>
</dbReference>
<dbReference type="GO" id="GO:0016787">
    <property type="term" value="F:hydrolase activity"/>
    <property type="evidence" value="ECO:0007669"/>
    <property type="project" value="UniProtKB-KW"/>
</dbReference>
<dbReference type="InterPro" id="IPR036514">
    <property type="entry name" value="SGNH_hydro_sf"/>
</dbReference>
<keyword evidence="3" id="KW-0378">Hydrolase</keyword>
<dbReference type="PANTHER" id="PTHR37981">
    <property type="entry name" value="LIPASE 2"/>
    <property type="match status" value="1"/>
</dbReference>
<evidence type="ECO:0000313" key="4">
    <source>
        <dbReference type="Proteomes" id="UP001501407"/>
    </source>
</evidence>
<protein>
    <submittedName>
        <fullName evidence="3">SGNH/GDSL hydrolase family protein</fullName>
    </submittedName>
</protein>
<reference evidence="4" key="1">
    <citation type="journal article" date="2019" name="Int. J. Syst. Evol. Microbiol.">
        <title>The Global Catalogue of Microorganisms (GCM) 10K type strain sequencing project: providing services to taxonomists for standard genome sequencing and annotation.</title>
        <authorList>
            <consortium name="The Broad Institute Genomics Platform"/>
            <consortium name="The Broad Institute Genome Sequencing Center for Infectious Disease"/>
            <person name="Wu L."/>
            <person name="Ma J."/>
        </authorList>
    </citation>
    <scope>NUCLEOTIDE SEQUENCE [LARGE SCALE GENOMIC DNA]</scope>
    <source>
        <strain evidence="4">JCM 18959</strain>
    </source>
</reference>
<evidence type="ECO:0000259" key="2">
    <source>
        <dbReference type="Pfam" id="PF13472"/>
    </source>
</evidence>
<dbReference type="InterPro" id="IPR037460">
    <property type="entry name" value="SEST-like"/>
</dbReference>